<organism evidence="2 3">
    <name type="scientific">Pseudorhizobium endolithicum</name>
    <dbReference type="NCBI Taxonomy" id="1191678"/>
    <lineage>
        <taxon>Bacteria</taxon>
        <taxon>Pseudomonadati</taxon>
        <taxon>Pseudomonadota</taxon>
        <taxon>Alphaproteobacteria</taxon>
        <taxon>Hyphomicrobiales</taxon>
        <taxon>Rhizobiaceae</taxon>
        <taxon>Rhizobium/Agrobacterium group</taxon>
        <taxon>Pseudorhizobium</taxon>
    </lineage>
</organism>
<feature type="region of interest" description="Disordered" evidence="1">
    <location>
        <begin position="1"/>
        <end position="20"/>
    </location>
</feature>
<evidence type="ECO:0000256" key="1">
    <source>
        <dbReference type="SAM" id="MobiDB-lite"/>
    </source>
</evidence>
<proteinExistence type="predicted"/>
<protein>
    <submittedName>
        <fullName evidence="2">Uncharacterized protein</fullName>
    </submittedName>
</protein>
<gene>
    <name evidence="2" type="ORF">REJC140_03424</name>
</gene>
<comment type="caution">
    <text evidence="2">The sequence shown here is derived from an EMBL/GenBank/DDBJ whole genome shotgun (WGS) entry which is preliminary data.</text>
</comment>
<evidence type="ECO:0000313" key="2">
    <source>
        <dbReference type="EMBL" id="CAD7035561.1"/>
    </source>
</evidence>
<reference evidence="2 3" key="1">
    <citation type="submission" date="2020-11" db="EMBL/GenBank/DDBJ databases">
        <authorList>
            <person name="Lassalle F."/>
        </authorList>
    </citation>
    <scope>NUCLEOTIDE SEQUENCE [LARGE SCALE GENOMIC DNA]</scope>
    <source>
        <strain evidence="2 3">JC140</strain>
    </source>
</reference>
<sequence>MLTSTRLRARKGDSRQATTDVVRPYDHSARYIPESVAAALDATAASID</sequence>
<dbReference type="Proteomes" id="UP000606921">
    <property type="component" value="Unassembled WGS sequence"/>
</dbReference>
<dbReference type="EMBL" id="CABFWF030000011">
    <property type="protein sequence ID" value="CAD7035561.1"/>
    <property type="molecule type" value="Genomic_DNA"/>
</dbReference>
<evidence type="ECO:0000313" key="3">
    <source>
        <dbReference type="Proteomes" id="UP000606921"/>
    </source>
</evidence>
<accession>A0ABN7JKE4</accession>
<name>A0ABN7JKE4_9HYPH</name>
<keyword evidence="3" id="KW-1185">Reference proteome</keyword>
<dbReference type="RefSeq" id="WP_185927956.1">
    <property type="nucleotide sequence ID" value="NZ_CABFWF030000011.1"/>
</dbReference>